<keyword evidence="3" id="KW-1185">Reference proteome</keyword>
<sequence>MAWPLAWPAEPEATTWTSELRTSTTSATLLSRAVPPLWLIPTPNVQPNLRPLCHRERSVPSLRVPCSIRPKVLPKHRITLDRLECDPHPASSTAGNSSPHLHSPRRYTP</sequence>
<reference evidence="2" key="1">
    <citation type="journal article" date="2014" name="Nat. Commun.">
        <title>Multiple recent horizontal transfers of a large genomic region in cheese making fungi.</title>
        <authorList>
            <person name="Cheeseman K."/>
            <person name="Ropars J."/>
            <person name="Renault P."/>
            <person name="Dupont J."/>
            <person name="Gouzy J."/>
            <person name="Branca A."/>
            <person name="Abraham A.L."/>
            <person name="Ceppi M."/>
            <person name="Conseiller E."/>
            <person name="Debuchy R."/>
            <person name="Malagnac F."/>
            <person name="Goarin A."/>
            <person name="Silar P."/>
            <person name="Lacoste S."/>
            <person name="Sallet E."/>
            <person name="Bensimon A."/>
            <person name="Giraud T."/>
            <person name="Brygoo Y."/>
        </authorList>
    </citation>
    <scope>NUCLEOTIDE SEQUENCE [LARGE SCALE GENOMIC DNA]</scope>
    <source>
        <strain evidence="2">FM164</strain>
    </source>
</reference>
<accession>W6QWQ7</accession>
<dbReference type="Proteomes" id="UP000030686">
    <property type="component" value="Unassembled WGS sequence"/>
</dbReference>
<gene>
    <name evidence="2" type="ORF">PROQFM164_S03g000686</name>
</gene>
<feature type="region of interest" description="Disordered" evidence="1">
    <location>
        <begin position="84"/>
        <end position="109"/>
    </location>
</feature>
<organism evidence="2 3">
    <name type="scientific">Penicillium roqueforti (strain FM164)</name>
    <dbReference type="NCBI Taxonomy" id="1365484"/>
    <lineage>
        <taxon>Eukaryota</taxon>
        <taxon>Fungi</taxon>
        <taxon>Dikarya</taxon>
        <taxon>Ascomycota</taxon>
        <taxon>Pezizomycotina</taxon>
        <taxon>Eurotiomycetes</taxon>
        <taxon>Eurotiomycetidae</taxon>
        <taxon>Eurotiales</taxon>
        <taxon>Aspergillaceae</taxon>
        <taxon>Penicillium</taxon>
    </lineage>
</organism>
<dbReference type="AlphaFoldDB" id="W6QWQ7"/>
<evidence type="ECO:0000313" key="3">
    <source>
        <dbReference type="Proteomes" id="UP000030686"/>
    </source>
</evidence>
<evidence type="ECO:0000313" key="2">
    <source>
        <dbReference type="EMBL" id="CDM33962.1"/>
    </source>
</evidence>
<feature type="compositionally biased region" description="Polar residues" evidence="1">
    <location>
        <begin position="90"/>
        <end position="100"/>
    </location>
</feature>
<proteinExistence type="predicted"/>
<evidence type="ECO:0000256" key="1">
    <source>
        <dbReference type="SAM" id="MobiDB-lite"/>
    </source>
</evidence>
<name>W6QWQ7_PENRF</name>
<protein>
    <submittedName>
        <fullName evidence="2">Genomic scaffold, ProqFM164S03</fullName>
    </submittedName>
</protein>
<dbReference type="EMBL" id="HG792017">
    <property type="protein sequence ID" value="CDM33962.1"/>
    <property type="molecule type" value="Genomic_DNA"/>
</dbReference>